<dbReference type="GO" id="GO:1990904">
    <property type="term" value="C:ribonucleoprotein complex"/>
    <property type="evidence" value="ECO:0007669"/>
    <property type="project" value="UniProtKB-UniRule"/>
</dbReference>
<dbReference type="InterPro" id="IPR000851">
    <property type="entry name" value="Ribosomal_uS5"/>
</dbReference>
<dbReference type="Proteomes" id="UP001063166">
    <property type="component" value="Unassembled WGS sequence"/>
</dbReference>
<evidence type="ECO:0000256" key="2">
    <source>
        <dbReference type="ARBA" id="ARBA00022980"/>
    </source>
</evidence>
<reference evidence="7" key="1">
    <citation type="submission" date="2022-07" db="EMBL/GenBank/DDBJ databases">
        <title>The genome of Lyophyllum shimeji provides insight into the initial evolution of ectomycorrhizal fungal genome.</title>
        <authorList>
            <person name="Kobayashi Y."/>
            <person name="Shibata T."/>
            <person name="Hirakawa H."/>
            <person name="Shigenobu S."/>
            <person name="Nishiyama T."/>
            <person name="Yamada A."/>
            <person name="Hasebe M."/>
            <person name="Kawaguchi M."/>
        </authorList>
    </citation>
    <scope>NUCLEOTIDE SEQUENCE</scope>
    <source>
        <strain evidence="7">AT787</strain>
    </source>
</reference>
<comment type="caution">
    <text evidence="7">The sequence shown here is derived from an EMBL/GenBank/DDBJ whole genome shotgun (WGS) entry which is preliminary data.</text>
</comment>
<dbReference type="Pfam" id="PF03719">
    <property type="entry name" value="Ribosomal_S5_C"/>
    <property type="match status" value="1"/>
</dbReference>
<evidence type="ECO:0000256" key="5">
    <source>
        <dbReference type="RuleBase" id="RU003823"/>
    </source>
</evidence>
<name>A0A9P3PT03_LYOSH</name>
<dbReference type="AlphaFoldDB" id="A0A9P3PT03"/>
<dbReference type="OrthoDB" id="309483at2759"/>
<keyword evidence="3 4" id="KW-0687">Ribonucleoprotein</keyword>
<dbReference type="GO" id="GO:0005840">
    <property type="term" value="C:ribosome"/>
    <property type="evidence" value="ECO:0007669"/>
    <property type="project" value="UniProtKB-KW"/>
</dbReference>
<keyword evidence="8" id="KW-1185">Reference proteome</keyword>
<accession>A0A9P3PT03</accession>
<dbReference type="SUPFAM" id="SSF54768">
    <property type="entry name" value="dsRNA-binding domain-like"/>
    <property type="match status" value="1"/>
</dbReference>
<feature type="domain" description="S5 DRBM" evidence="6">
    <location>
        <begin position="100"/>
        <end position="155"/>
    </location>
</feature>
<evidence type="ECO:0000256" key="4">
    <source>
        <dbReference type="PROSITE-ProRule" id="PRU00268"/>
    </source>
</evidence>
<dbReference type="SUPFAM" id="SSF54211">
    <property type="entry name" value="Ribosomal protein S5 domain 2-like"/>
    <property type="match status" value="1"/>
</dbReference>
<dbReference type="InterPro" id="IPR005324">
    <property type="entry name" value="Ribosomal_uS5_C"/>
</dbReference>
<gene>
    <name evidence="7" type="primary">MRPS5</name>
    <name evidence="7" type="ORF">LshimejAT787_0900170</name>
</gene>
<dbReference type="InterPro" id="IPR014721">
    <property type="entry name" value="Ribsml_uS5_D2-typ_fold_subgr"/>
</dbReference>
<dbReference type="EMBL" id="BRPK01000009">
    <property type="protein sequence ID" value="GLB40802.1"/>
    <property type="molecule type" value="Genomic_DNA"/>
</dbReference>
<organism evidence="7 8">
    <name type="scientific">Lyophyllum shimeji</name>
    <name type="common">Hon-shimeji</name>
    <name type="synonym">Tricholoma shimeji</name>
    <dbReference type="NCBI Taxonomy" id="47721"/>
    <lineage>
        <taxon>Eukaryota</taxon>
        <taxon>Fungi</taxon>
        <taxon>Dikarya</taxon>
        <taxon>Basidiomycota</taxon>
        <taxon>Agaricomycotina</taxon>
        <taxon>Agaricomycetes</taxon>
        <taxon>Agaricomycetidae</taxon>
        <taxon>Agaricales</taxon>
        <taxon>Tricholomatineae</taxon>
        <taxon>Lyophyllaceae</taxon>
        <taxon>Lyophyllum</taxon>
    </lineage>
</organism>
<dbReference type="Pfam" id="PF00333">
    <property type="entry name" value="Ribosomal_S5"/>
    <property type="match status" value="1"/>
</dbReference>
<dbReference type="PANTHER" id="PTHR48277">
    <property type="entry name" value="MITOCHONDRIAL RIBOSOMAL PROTEIN S5"/>
    <property type="match status" value="1"/>
</dbReference>
<evidence type="ECO:0000313" key="7">
    <source>
        <dbReference type="EMBL" id="GLB40802.1"/>
    </source>
</evidence>
<evidence type="ECO:0000256" key="1">
    <source>
        <dbReference type="ARBA" id="ARBA00008945"/>
    </source>
</evidence>
<comment type="similarity">
    <text evidence="1 5">Belongs to the universal ribosomal protein uS5 family.</text>
</comment>
<dbReference type="PANTHER" id="PTHR48277:SF1">
    <property type="entry name" value="MITOCHONDRIAL RIBOSOMAL PROTEIN S5"/>
    <property type="match status" value="1"/>
</dbReference>
<dbReference type="PROSITE" id="PS50881">
    <property type="entry name" value="S5_DSRBD"/>
    <property type="match status" value="1"/>
</dbReference>
<protein>
    <submittedName>
        <fullName evidence="7">Universal ribosomal protein uS5 family protein</fullName>
    </submittedName>
</protein>
<dbReference type="Gene3D" id="3.30.230.10">
    <property type="match status" value="1"/>
</dbReference>
<evidence type="ECO:0000256" key="3">
    <source>
        <dbReference type="ARBA" id="ARBA00023274"/>
    </source>
</evidence>
<evidence type="ECO:0000259" key="6">
    <source>
        <dbReference type="PROSITE" id="PS50881"/>
    </source>
</evidence>
<dbReference type="InterPro" id="IPR013810">
    <property type="entry name" value="Ribosomal_uS5_N"/>
</dbReference>
<dbReference type="GO" id="GO:0006412">
    <property type="term" value="P:translation"/>
    <property type="evidence" value="ECO:0007669"/>
    <property type="project" value="InterPro"/>
</dbReference>
<keyword evidence="2 4" id="KW-0689">Ribosomal protein</keyword>
<dbReference type="GO" id="GO:0003723">
    <property type="term" value="F:RNA binding"/>
    <property type="evidence" value="ECO:0007669"/>
    <property type="project" value="InterPro"/>
</dbReference>
<sequence>MDRISSGSRMTWMVCASDPPLDSRDVLELPSDKDTPFHNRVIVRNHSSTFNEALAEDGFDFGAEDYVLTRTDMTEESVSSLVPFSLAELANCYRFPLIHKRITQQTGKGKIHRQFVLMVVGNGDGMVGLGQGKDGDALCTEVKAFVRAVRNLDWVEQFERRTIWMDIEMKLGTMQLIMRPRPVGFGLRCGLNLHQVLKAAGIKNLLYSTGNIVFVVSVLRAVLSLQSQNNQTRVNAQLHSF</sequence>
<dbReference type="InterPro" id="IPR020568">
    <property type="entry name" value="Ribosomal_Su5_D2-typ_SF"/>
</dbReference>
<proteinExistence type="inferred from homology"/>
<dbReference type="Gene3D" id="3.30.160.20">
    <property type="match status" value="1"/>
</dbReference>
<dbReference type="GO" id="GO:0003735">
    <property type="term" value="F:structural constituent of ribosome"/>
    <property type="evidence" value="ECO:0007669"/>
    <property type="project" value="UniProtKB-UniRule"/>
</dbReference>
<evidence type="ECO:0000313" key="8">
    <source>
        <dbReference type="Proteomes" id="UP001063166"/>
    </source>
</evidence>